<protein>
    <submittedName>
        <fullName evidence="1">Uncharacterized protein</fullName>
    </submittedName>
</protein>
<dbReference type="STRING" id="1123062.SAMN02745775_10151"/>
<dbReference type="RefSeq" id="WP_092953765.1">
    <property type="nucleotide sequence ID" value="NZ_FOSQ01000001.1"/>
</dbReference>
<evidence type="ECO:0000313" key="2">
    <source>
        <dbReference type="Proteomes" id="UP000199473"/>
    </source>
</evidence>
<gene>
    <name evidence="1" type="ORF">SAMN02745775_10151</name>
</gene>
<name>A0A1I3X8F8_9PROT</name>
<dbReference type="Proteomes" id="UP000199473">
    <property type="component" value="Unassembled WGS sequence"/>
</dbReference>
<evidence type="ECO:0000313" key="1">
    <source>
        <dbReference type="EMBL" id="SFK15599.1"/>
    </source>
</evidence>
<reference evidence="1 2" key="1">
    <citation type="submission" date="2016-10" db="EMBL/GenBank/DDBJ databases">
        <authorList>
            <person name="de Groot N.N."/>
        </authorList>
    </citation>
    <scope>NUCLEOTIDE SEQUENCE [LARGE SCALE GENOMIC DNA]</scope>
    <source>
        <strain evidence="1 2">DSM 19981</strain>
    </source>
</reference>
<keyword evidence="2" id="KW-1185">Reference proteome</keyword>
<accession>A0A1I3X8F8</accession>
<dbReference type="EMBL" id="FOSQ01000001">
    <property type="protein sequence ID" value="SFK15599.1"/>
    <property type="molecule type" value="Genomic_DNA"/>
</dbReference>
<dbReference type="AlphaFoldDB" id="A0A1I3X8F8"/>
<organism evidence="1 2">
    <name type="scientific">Falsiroseomonas stagni DSM 19981</name>
    <dbReference type="NCBI Taxonomy" id="1123062"/>
    <lineage>
        <taxon>Bacteria</taxon>
        <taxon>Pseudomonadati</taxon>
        <taxon>Pseudomonadota</taxon>
        <taxon>Alphaproteobacteria</taxon>
        <taxon>Acetobacterales</taxon>
        <taxon>Roseomonadaceae</taxon>
        <taxon>Falsiroseomonas</taxon>
    </lineage>
</organism>
<proteinExistence type="predicted"/>
<sequence>MWPSLLASIGGSALAVAGELVILTPDASSLVELALQSMALRDASGPRALTTAGWIDGTLVTAEAVAPAMDMGGRMAAQAAAMERVAEGLRGRVDHFLGAIRAA</sequence>